<comment type="caution">
    <text evidence="2">The sequence shown here is derived from an EMBL/GenBank/DDBJ whole genome shotgun (WGS) entry which is preliminary data.</text>
</comment>
<organism evidence="2 3">
    <name type="scientific">Didymella heteroderae</name>
    <dbReference type="NCBI Taxonomy" id="1769908"/>
    <lineage>
        <taxon>Eukaryota</taxon>
        <taxon>Fungi</taxon>
        <taxon>Dikarya</taxon>
        <taxon>Ascomycota</taxon>
        <taxon>Pezizomycotina</taxon>
        <taxon>Dothideomycetes</taxon>
        <taxon>Pleosporomycetidae</taxon>
        <taxon>Pleosporales</taxon>
        <taxon>Pleosporineae</taxon>
        <taxon>Didymellaceae</taxon>
        <taxon>Didymella</taxon>
    </lineage>
</organism>
<protein>
    <recommendedName>
        <fullName evidence="4">DUF1294-domain-containing protein</fullName>
    </recommendedName>
</protein>
<dbReference type="Pfam" id="PF06961">
    <property type="entry name" value="DUF1294"/>
    <property type="match status" value="1"/>
</dbReference>
<dbReference type="AlphaFoldDB" id="A0A9P4WZR1"/>
<keyword evidence="1" id="KW-1133">Transmembrane helix</keyword>
<feature type="transmembrane region" description="Helical" evidence="1">
    <location>
        <begin position="12"/>
        <end position="31"/>
    </location>
</feature>
<sequence length="136" mass="15489">MPRPPPQRHRPLTIATLAGFTSIILPSITLARLYSNGPVLKSSLLPAAYTCFMSGLTFLTYGYDKMQARHLEWRVSEWTLHLLGLLGGWPGALAGMHFFQHKTRKTKFLVPFWVIVLGWQGALWNFVYGDQSKITW</sequence>
<accession>A0A9P4WZR1</accession>
<evidence type="ECO:0000256" key="1">
    <source>
        <dbReference type="SAM" id="Phobius"/>
    </source>
</evidence>
<feature type="transmembrane region" description="Helical" evidence="1">
    <location>
        <begin position="43"/>
        <end position="63"/>
    </location>
</feature>
<keyword evidence="1" id="KW-0812">Transmembrane</keyword>
<dbReference type="Proteomes" id="UP000758155">
    <property type="component" value="Unassembled WGS sequence"/>
</dbReference>
<dbReference type="OrthoDB" id="10259680at2759"/>
<reference evidence="2" key="1">
    <citation type="submission" date="2019-04" db="EMBL/GenBank/DDBJ databases">
        <title>Sequencing of skin fungus with MAO and IRED activity.</title>
        <authorList>
            <person name="Marsaioli A.J."/>
            <person name="Bonatto J.M.C."/>
            <person name="Reis Junior O."/>
        </authorList>
    </citation>
    <scope>NUCLEOTIDE SEQUENCE</scope>
    <source>
        <strain evidence="2">28M1</strain>
    </source>
</reference>
<feature type="transmembrane region" description="Helical" evidence="1">
    <location>
        <begin position="108"/>
        <end position="127"/>
    </location>
</feature>
<dbReference type="EMBL" id="SWKV01000004">
    <property type="protein sequence ID" value="KAF3046589.1"/>
    <property type="molecule type" value="Genomic_DNA"/>
</dbReference>
<gene>
    <name evidence="2" type="ORF">E8E12_011098</name>
</gene>
<evidence type="ECO:0000313" key="3">
    <source>
        <dbReference type="Proteomes" id="UP000758155"/>
    </source>
</evidence>
<dbReference type="InterPro" id="IPR010718">
    <property type="entry name" value="DUF1294"/>
</dbReference>
<proteinExistence type="predicted"/>
<feature type="transmembrane region" description="Helical" evidence="1">
    <location>
        <begin position="78"/>
        <end position="96"/>
    </location>
</feature>
<keyword evidence="3" id="KW-1185">Reference proteome</keyword>
<evidence type="ECO:0008006" key="4">
    <source>
        <dbReference type="Google" id="ProtNLM"/>
    </source>
</evidence>
<keyword evidence="1" id="KW-0472">Membrane</keyword>
<evidence type="ECO:0000313" key="2">
    <source>
        <dbReference type="EMBL" id="KAF3046589.1"/>
    </source>
</evidence>
<name>A0A9P4WZR1_9PLEO</name>